<protein>
    <submittedName>
        <fullName evidence="2">Antitoxin component YwqK of YwqJK toxin-antitoxin module</fullName>
    </submittedName>
</protein>
<gene>
    <name evidence="2" type="ORF">BCL90_0001</name>
    <name evidence="3" type="ORF">E3V97_24665</name>
</gene>
<dbReference type="EMBL" id="RCCK01000001">
    <property type="protein sequence ID" value="RLJ80982.1"/>
    <property type="molecule type" value="Genomic_DNA"/>
</dbReference>
<reference evidence="2 4" key="1">
    <citation type="submission" date="2018-10" db="EMBL/GenBank/DDBJ databases">
        <title>Genomic Encyclopedia of Archaeal and Bacterial Type Strains, Phase II (KMG-II): from individual species to whole genera.</title>
        <authorList>
            <person name="Goeker M."/>
        </authorList>
    </citation>
    <scope>NUCLEOTIDE SEQUENCE [LARGE SCALE GENOMIC DNA]</scope>
    <source>
        <strain evidence="2 4">DSM 19624</strain>
    </source>
</reference>
<evidence type="ECO:0000313" key="5">
    <source>
        <dbReference type="Proteomes" id="UP000297429"/>
    </source>
</evidence>
<name>A0A497YHT3_9SPHI</name>
<keyword evidence="5" id="KW-1185">Reference proteome</keyword>
<feature type="transmembrane region" description="Helical" evidence="1">
    <location>
        <begin position="7"/>
        <end position="27"/>
    </location>
</feature>
<feature type="transmembrane region" description="Helical" evidence="1">
    <location>
        <begin position="394"/>
        <end position="415"/>
    </location>
</feature>
<feature type="transmembrane region" description="Helical" evidence="1">
    <location>
        <begin position="126"/>
        <end position="143"/>
    </location>
</feature>
<sequence>MYDRLKNLLSPIFIFCLVLLILNDFLLKDTFHNVLTGKLSDFCGLFIFPVFWCALFPKFKSWIFILSGILFVFWKSEYASGLIELVNTFFPLQRTVDPTDLLALPVLLLGWLHLKGRPQPALGKSLLPRLATAFIAIVTIFSFCATSQRPYLQSFDHPQYVLLRSAVTPDVKLYDEFEFYRKDSLLVVKVNHKYISRPVMDDDYNKNRSLEDLDIHARGQIADSTSLMPPGKITALTIETPQGRDALRFKGGRLDGRFTRTKNGKLMIEGFYKMGIEDSIWTFRDSTSNAVMKQTIVNGERTRVEQFRNGKLVSSNGINTRADSIRNIYIKIGMLALCMVGIILLLRQNYRKTSPNQLVIKRYWKWLLCLLSPIFVWLSYLGLNILLINYSPDIFETLATIIFIFMATCPLMFVAIFRIKLRKEIDIVLYCLLFGLACSIWTISGILIELAN</sequence>
<feature type="transmembrane region" description="Helical" evidence="1">
    <location>
        <begin position="366"/>
        <end position="388"/>
    </location>
</feature>
<dbReference type="Proteomes" id="UP000273898">
    <property type="component" value="Unassembled WGS sequence"/>
</dbReference>
<organism evidence="2 4">
    <name type="scientific">Pedobacter alluvionis</name>
    <dbReference type="NCBI Taxonomy" id="475253"/>
    <lineage>
        <taxon>Bacteria</taxon>
        <taxon>Pseudomonadati</taxon>
        <taxon>Bacteroidota</taxon>
        <taxon>Sphingobacteriia</taxon>
        <taxon>Sphingobacteriales</taxon>
        <taxon>Sphingobacteriaceae</taxon>
        <taxon>Pedobacter</taxon>
    </lineage>
</organism>
<keyword evidence="1" id="KW-0472">Membrane</keyword>
<dbReference type="Gene3D" id="2.20.110.10">
    <property type="entry name" value="Histone H3 K4-specific methyltransferase SET7/9 N-terminal domain"/>
    <property type="match status" value="1"/>
</dbReference>
<dbReference type="Proteomes" id="UP000297429">
    <property type="component" value="Unassembled WGS sequence"/>
</dbReference>
<evidence type="ECO:0000256" key="1">
    <source>
        <dbReference type="SAM" id="Phobius"/>
    </source>
</evidence>
<keyword evidence="1" id="KW-0812">Transmembrane</keyword>
<accession>A0A497YHT3</accession>
<evidence type="ECO:0000313" key="4">
    <source>
        <dbReference type="Proteomes" id="UP000273898"/>
    </source>
</evidence>
<evidence type="ECO:0000313" key="3">
    <source>
        <dbReference type="EMBL" id="TFB27904.1"/>
    </source>
</evidence>
<comment type="caution">
    <text evidence="2">The sequence shown here is derived from an EMBL/GenBank/DDBJ whole genome shotgun (WGS) entry which is preliminary data.</text>
</comment>
<dbReference type="RefSeq" id="WP_134380814.1">
    <property type="nucleotide sequence ID" value="NZ_RCCK01000001.1"/>
</dbReference>
<dbReference type="EMBL" id="SOPX01000008">
    <property type="protein sequence ID" value="TFB27904.1"/>
    <property type="molecule type" value="Genomic_DNA"/>
</dbReference>
<feature type="transmembrane region" description="Helical" evidence="1">
    <location>
        <begin position="328"/>
        <end position="346"/>
    </location>
</feature>
<feature type="transmembrane region" description="Helical" evidence="1">
    <location>
        <begin position="39"/>
        <end position="56"/>
    </location>
</feature>
<dbReference type="OrthoDB" id="660780at2"/>
<keyword evidence="1" id="KW-1133">Transmembrane helix</keyword>
<dbReference type="AlphaFoldDB" id="A0A497YHT3"/>
<feature type="transmembrane region" description="Helical" evidence="1">
    <location>
        <begin position="427"/>
        <end position="448"/>
    </location>
</feature>
<proteinExistence type="predicted"/>
<evidence type="ECO:0000313" key="2">
    <source>
        <dbReference type="EMBL" id="RLJ80982.1"/>
    </source>
</evidence>
<reference evidence="3 5" key="2">
    <citation type="submission" date="2019-03" db="EMBL/GenBank/DDBJ databases">
        <authorList>
            <person name="He R.-H."/>
        </authorList>
    </citation>
    <scope>NUCLEOTIDE SEQUENCE [LARGE SCALE GENOMIC DNA]</scope>
    <source>
        <strain evidence="3 5">DSM 19624</strain>
    </source>
</reference>